<accession>A0A8S1XB29</accession>
<proteinExistence type="predicted"/>
<organism evidence="1 2">
    <name type="scientific">Paramecium pentaurelia</name>
    <dbReference type="NCBI Taxonomy" id="43138"/>
    <lineage>
        <taxon>Eukaryota</taxon>
        <taxon>Sar</taxon>
        <taxon>Alveolata</taxon>
        <taxon>Ciliophora</taxon>
        <taxon>Intramacronucleata</taxon>
        <taxon>Oligohymenophorea</taxon>
        <taxon>Peniculida</taxon>
        <taxon>Parameciidae</taxon>
        <taxon>Paramecium</taxon>
    </lineage>
</organism>
<dbReference type="EMBL" id="CAJJDO010000118">
    <property type="protein sequence ID" value="CAD8198436.1"/>
    <property type="molecule type" value="Genomic_DNA"/>
</dbReference>
<comment type="caution">
    <text evidence="1">The sequence shown here is derived from an EMBL/GenBank/DDBJ whole genome shotgun (WGS) entry which is preliminary data.</text>
</comment>
<gene>
    <name evidence="1" type="ORF">PPENT_87.1.T1180136</name>
</gene>
<evidence type="ECO:0000313" key="2">
    <source>
        <dbReference type="Proteomes" id="UP000689195"/>
    </source>
</evidence>
<keyword evidence="2" id="KW-1185">Reference proteome</keyword>
<name>A0A8S1XB29_9CILI</name>
<sequence>MIILTIIIKNQSKADQQQQYSYFNLNLNNQIGLHKITKRLKFIIGEKSLESFIILIRSIDFIKKRQSIQRREQQRLFKRQDIKDFSFGVPYTYGGLGQQISIQLLQKYLLNTLKIRFQEYGFLYNESVRYYDIIVYAKLDQEQIKFM</sequence>
<dbReference type="AlphaFoldDB" id="A0A8S1XB29"/>
<reference evidence="1" key="1">
    <citation type="submission" date="2021-01" db="EMBL/GenBank/DDBJ databases">
        <authorList>
            <consortium name="Genoscope - CEA"/>
            <person name="William W."/>
        </authorList>
    </citation>
    <scope>NUCLEOTIDE SEQUENCE</scope>
</reference>
<evidence type="ECO:0000313" key="1">
    <source>
        <dbReference type="EMBL" id="CAD8198436.1"/>
    </source>
</evidence>
<dbReference type="Proteomes" id="UP000689195">
    <property type="component" value="Unassembled WGS sequence"/>
</dbReference>
<protein>
    <submittedName>
        <fullName evidence="1">Uncharacterized protein</fullName>
    </submittedName>
</protein>